<feature type="region of interest" description="Disordered" evidence="2">
    <location>
        <begin position="30"/>
        <end position="61"/>
    </location>
</feature>
<organism evidence="3 4">
    <name type="scientific">Hondaea fermentalgiana</name>
    <dbReference type="NCBI Taxonomy" id="2315210"/>
    <lineage>
        <taxon>Eukaryota</taxon>
        <taxon>Sar</taxon>
        <taxon>Stramenopiles</taxon>
        <taxon>Bigyra</taxon>
        <taxon>Labyrinthulomycetes</taxon>
        <taxon>Thraustochytrida</taxon>
        <taxon>Thraustochytriidae</taxon>
        <taxon>Hondaea</taxon>
    </lineage>
</organism>
<dbReference type="SUPFAM" id="SSF52058">
    <property type="entry name" value="L domain-like"/>
    <property type="match status" value="1"/>
</dbReference>
<keyword evidence="1" id="KW-0175">Coiled coil</keyword>
<reference evidence="3 4" key="1">
    <citation type="submission" date="2017-12" db="EMBL/GenBank/DDBJ databases">
        <title>Sequencing, de novo assembly and annotation of complete genome of a new Thraustochytrid species, strain FCC1311.</title>
        <authorList>
            <person name="Sedici K."/>
            <person name="Godart F."/>
            <person name="Aiese Cigliano R."/>
            <person name="Sanseverino W."/>
            <person name="Barakat M."/>
            <person name="Ortet P."/>
            <person name="Marechal E."/>
            <person name="Cagnac O."/>
            <person name="Amato A."/>
        </authorList>
    </citation>
    <scope>NUCLEOTIDE SEQUENCE [LARGE SCALE GENOMIC DNA]</scope>
</reference>
<dbReference type="EMBL" id="BEYU01000076">
    <property type="protein sequence ID" value="GBG30446.1"/>
    <property type="molecule type" value="Genomic_DNA"/>
</dbReference>
<dbReference type="InParanoid" id="A0A2R5GHS6"/>
<gene>
    <name evidence="3" type="ORF">FCC1311_066652</name>
</gene>
<evidence type="ECO:0000256" key="1">
    <source>
        <dbReference type="SAM" id="Coils"/>
    </source>
</evidence>
<evidence type="ECO:0000313" key="3">
    <source>
        <dbReference type="EMBL" id="GBG30446.1"/>
    </source>
</evidence>
<proteinExistence type="predicted"/>
<dbReference type="Gene3D" id="3.80.10.10">
    <property type="entry name" value="Ribonuclease Inhibitor"/>
    <property type="match status" value="1"/>
</dbReference>
<accession>A0A2R5GHS6</accession>
<evidence type="ECO:0000256" key="2">
    <source>
        <dbReference type="SAM" id="MobiDB-lite"/>
    </source>
</evidence>
<feature type="coiled-coil region" evidence="1">
    <location>
        <begin position="79"/>
        <end position="113"/>
    </location>
</feature>
<sequence>MGAASSVSALETEHIAEIAKVYGIEETSAEKALSAQDAADNDDATDESRGEDQGSMSAPDASSMLDALNAFAEAHDPWLKLVDADLADIDLAIEDLEEEEIDSEEEIQGILADATPREMPRNIRVLDAACDIMQVVPPPAAGRHHIVALDLTENATPSAEQPMRIGLPWLRKLSLGSASVASRLDLHGLWRLAILDISYIQTSDNSAIDFQPLAGTLQRLVADGCGWTSLPASISALKNLRALAAQENELTDIHAVVATIAWLEGLRELDFRENPFQECTKTRTEYASLLHTRLPKLELLDNHLLKESGANVPLQNLPHFREDMNRSDTVADANEDRGSCSCIEGTPCAVEYTCKDWKHRNEIAAYVREHGTPPTLKPYSET</sequence>
<dbReference type="InterPro" id="IPR032675">
    <property type="entry name" value="LRR_dom_sf"/>
</dbReference>
<dbReference type="Proteomes" id="UP000241890">
    <property type="component" value="Unassembled WGS sequence"/>
</dbReference>
<comment type="caution">
    <text evidence="3">The sequence shown here is derived from an EMBL/GenBank/DDBJ whole genome shotgun (WGS) entry which is preliminary data.</text>
</comment>
<protein>
    <submittedName>
        <fullName evidence="3">Plant intracellular Ras-group-related LRR protein 1</fullName>
    </submittedName>
</protein>
<evidence type="ECO:0000313" key="4">
    <source>
        <dbReference type="Proteomes" id="UP000241890"/>
    </source>
</evidence>
<keyword evidence="4" id="KW-1185">Reference proteome</keyword>
<name>A0A2R5GHS6_9STRA</name>
<dbReference type="AlphaFoldDB" id="A0A2R5GHS6"/>